<dbReference type="InterPro" id="IPR036291">
    <property type="entry name" value="NAD(P)-bd_dom_sf"/>
</dbReference>
<dbReference type="PRINTS" id="PR00081">
    <property type="entry name" value="GDHRDH"/>
</dbReference>
<dbReference type="Proteomes" id="UP000663891">
    <property type="component" value="Unassembled WGS sequence"/>
</dbReference>
<dbReference type="FunFam" id="3.40.50.720:FF:000084">
    <property type="entry name" value="Short-chain dehydrogenase reductase"/>
    <property type="match status" value="1"/>
</dbReference>
<evidence type="ECO:0000256" key="3">
    <source>
        <dbReference type="ARBA" id="ARBA00023002"/>
    </source>
</evidence>
<dbReference type="GO" id="GO:0048038">
    <property type="term" value="F:quinone binding"/>
    <property type="evidence" value="ECO:0007669"/>
    <property type="project" value="TreeGrafter"/>
</dbReference>
<protein>
    <recommendedName>
        <fullName evidence="5">3-ketoacyl-[acyl-carrier-protein] reductase beta subunit</fullName>
    </recommendedName>
    <alternativeName>
        <fullName evidence="4">Quinone reductase CBR4</fullName>
    </alternativeName>
</protein>
<keyword evidence="3" id="KW-0560">Oxidoreductase</keyword>
<evidence type="ECO:0000313" key="7">
    <source>
        <dbReference type="EMBL" id="CAF3833847.1"/>
    </source>
</evidence>
<name>A0A819DQM8_9BILA</name>
<evidence type="ECO:0000256" key="5">
    <source>
        <dbReference type="ARBA" id="ARBA00041707"/>
    </source>
</evidence>
<accession>A0A819DQM8</accession>
<dbReference type="Proteomes" id="UP000663881">
    <property type="component" value="Unassembled WGS sequence"/>
</dbReference>
<dbReference type="PROSITE" id="PS00061">
    <property type="entry name" value="ADH_SHORT"/>
    <property type="match status" value="1"/>
</dbReference>
<comment type="similarity">
    <text evidence="2">Belongs to the short-chain dehydrogenases/reductases (SDR) family.</text>
</comment>
<dbReference type="InterPro" id="IPR020904">
    <property type="entry name" value="Sc_DH/Rdtase_CS"/>
</dbReference>
<dbReference type="PANTHER" id="PTHR42760:SF133">
    <property type="entry name" value="3-OXOACYL-[ACYL-CARRIER-PROTEIN] REDUCTASE"/>
    <property type="match status" value="1"/>
</dbReference>
<dbReference type="SUPFAM" id="SSF51735">
    <property type="entry name" value="NAD(P)-binding Rossmann-fold domains"/>
    <property type="match status" value="1"/>
</dbReference>
<evidence type="ECO:0000256" key="1">
    <source>
        <dbReference type="ARBA" id="ARBA00005194"/>
    </source>
</evidence>
<evidence type="ECO:0000256" key="2">
    <source>
        <dbReference type="ARBA" id="ARBA00006484"/>
    </source>
</evidence>
<evidence type="ECO:0000313" key="6">
    <source>
        <dbReference type="EMBL" id="CAF1110850.1"/>
    </source>
</evidence>
<dbReference type="CDD" id="cd05233">
    <property type="entry name" value="SDR_c"/>
    <property type="match status" value="1"/>
</dbReference>
<dbReference type="EMBL" id="CAJNON010000215">
    <property type="protein sequence ID" value="CAF1110850.1"/>
    <property type="molecule type" value="Genomic_DNA"/>
</dbReference>
<sequence length="251" mass="26738">MGKLDGKIALITGGSEGIGLATAVQFVIEGAYVFITGRRQEALDAAVEKIGSKSVTAIQADSSKLDQIDNVINIIEKQKGKLDIVFANAGVATTSPLDLITEEHYNFIFDLNVKGVLFTVQKALRILPNGSSIIINGSIHSIKGFPAFSVYAASKAAVRSFARCWSVDLKDRKIRVNVVSPGATETPLAKQLAGGSEEAWQARVKMFSDIIPIGRVGQPDEIAKPVVFLASDDSSYITGIELFVDGGLGQI</sequence>
<dbReference type="EMBL" id="CAJOAY010001370">
    <property type="protein sequence ID" value="CAF3833847.1"/>
    <property type="molecule type" value="Genomic_DNA"/>
</dbReference>
<reference evidence="7" key="1">
    <citation type="submission" date="2021-02" db="EMBL/GenBank/DDBJ databases">
        <authorList>
            <person name="Nowell W R."/>
        </authorList>
    </citation>
    <scope>NUCLEOTIDE SEQUENCE</scope>
</reference>
<comment type="caution">
    <text evidence="7">The sequence shown here is derived from an EMBL/GenBank/DDBJ whole genome shotgun (WGS) entry which is preliminary data.</text>
</comment>
<proteinExistence type="inferred from homology"/>
<evidence type="ECO:0000313" key="8">
    <source>
        <dbReference type="Proteomes" id="UP000663881"/>
    </source>
</evidence>
<dbReference type="Gene3D" id="3.40.50.720">
    <property type="entry name" value="NAD(P)-binding Rossmann-like Domain"/>
    <property type="match status" value="1"/>
</dbReference>
<dbReference type="GO" id="GO:0016616">
    <property type="term" value="F:oxidoreductase activity, acting on the CH-OH group of donors, NAD or NADP as acceptor"/>
    <property type="evidence" value="ECO:0007669"/>
    <property type="project" value="TreeGrafter"/>
</dbReference>
<gene>
    <name evidence="7" type="ORF">OKA104_LOCUS20461</name>
    <name evidence="6" type="ORF">VCS650_LOCUS20633</name>
</gene>
<evidence type="ECO:0000256" key="4">
    <source>
        <dbReference type="ARBA" id="ARBA00041580"/>
    </source>
</evidence>
<dbReference type="GO" id="GO:0006633">
    <property type="term" value="P:fatty acid biosynthetic process"/>
    <property type="evidence" value="ECO:0007669"/>
    <property type="project" value="TreeGrafter"/>
</dbReference>
<dbReference type="AlphaFoldDB" id="A0A819DQM8"/>
<dbReference type="PANTHER" id="PTHR42760">
    <property type="entry name" value="SHORT-CHAIN DEHYDROGENASES/REDUCTASES FAMILY MEMBER"/>
    <property type="match status" value="1"/>
</dbReference>
<organism evidence="7 8">
    <name type="scientific">Adineta steineri</name>
    <dbReference type="NCBI Taxonomy" id="433720"/>
    <lineage>
        <taxon>Eukaryota</taxon>
        <taxon>Metazoa</taxon>
        <taxon>Spiralia</taxon>
        <taxon>Gnathifera</taxon>
        <taxon>Rotifera</taxon>
        <taxon>Eurotatoria</taxon>
        <taxon>Bdelloidea</taxon>
        <taxon>Adinetida</taxon>
        <taxon>Adinetidae</taxon>
        <taxon>Adineta</taxon>
    </lineage>
</organism>
<comment type="pathway">
    <text evidence="1">Lipid metabolism; fatty acid biosynthesis.</text>
</comment>
<dbReference type="OrthoDB" id="47007at2759"/>
<dbReference type="Pfam" id="PF13561">
    <property type="entry name" value="adh_short_C2"/>
    <property type="match status" value="1"/>
</dbReference>
<dbReference type="InterPro" id="IPR002347">
    <property type="entry name" value="SDR_fam"/>
</dbReference>